<dbReference type="InterPro" id="IPR015010">
    <property type="entry name" value="TERF2IP_Myb"/>
</dbReference>
<dbReference type="PANTHER" id="PTHR16466:SF6">
    <property type="entry name" value="TELOMERIC REPEAT-BINDING FACTOR 2-INTERACTING PROTEIN 1"/>
    <property type="match status" value="1"/>
</dbReference>
<evidence type="ECO:0000256" key="8">
    <source>
        <dbReference type="RuleBase" id="RU367107"/>
    </source>
</evidence>
<dbReference type="InterPro" id="IPR021661">
    <property type="entry name" value="Rap1_C"/>
</dbReference>
<feature type="domain" description="BRCT" evidence="12">
    <location>
        <begin position="10"/>
        <end position="82"/>
    </location>
</feature>
<protein>
    <recommendedName>
        <fullName evidence="8">DNA-binding protein RAP1</fullName>
    </recommendedName>
</protein>
<dbReference type="OrthoDB" id="435460at2759"/>
<evidence type="ECO:0000313" key="13">
    <source>
        <dbReference type="EMBL" id="KAJ5387781.1"/>
    </source>
</evidence>
<evidence type="ECO:0000256" key="3">
    <source>
        <dbReference type="ARBA" id="ARBA00022895"/>
    </source>
</evidence>
<dbReference type="InterPro" id="IPR001357">
    <property type="entry name" value="BRCT_dom"/>
</dbReference>
<keyword evidence="6" id="KW-0804">Transcription</keyword>
<feature type="region of interest" description="Disordered" evidence="9">
    <location>
        <begin position="331"/>
        <end position="358"/>
    </location>
</feature>
<feature type="compositionally biased region" description="Acidic residues" evidence="9">
    <location>
        <begin position="338"/>
        <end position="350"/>
    </location>
</feature>
<evidence type="ECO:0000259" key="12">
    <source>
        <dbReference type="Pfam" id="PF16589"/>
    </source>
</evidence>
<feature type="compositionally biased region" description="Polar residues" evidence="9">
    <location>
        <begin position="291"/>
        <end position="314"/>
    </location>
</feature>
<reference evidence="13" key="2">
    <citation type="journal article" date="2023" name="IMA Fungus">
        <title>Comparative genomic study of the Penicillium genus elucidates a diverse pangenome and 15 lateral gene transfer events.</title>
        <authorList>
            <person name="Petersen C."/>
            <person name="Sorensen T."/>
            <person name="Nielsen M.R."/>
            <person name="Sondergaard T.E."/>
            <person name="Sorensen J.L."/>
            <person name="Fitzpatrick D.A."/>
            <person name="Frisvad J.C."/>
            <person name="Nielsen K.L."/>
        </authorList>
    </citation>
    <scope>NUCLEOTIDE SEQUENCE</scope>
    <source>
        <strain evidence="13">IBT 29677</strain>
    </source>
</reference>
<dbReference type="Pfam" id="PF11626">
    <property type="entry name" value="Rap1_C"/>
    <property type="match status" value="1"/>
</dbReference>
<dbReference type="Pfam" id="PF08914">
    <property type="entry name" value="Myb_Rap1"/>
    <property type="match status" value="1"/>
</dbReference>
<dbReference type="Gene3D" id="1.10.10.60">
    <property type="entry name" value="Homeodomain-like"/>
    <property type="match status" value="1"/>
</dbReference>
<feature type="region of interest" description="Disordered" evidence="9">
    <location>
        <begin position="148"/>
        <end position="314"/>
    </location>
</feature>
<evidence type="ECO:0000256" key="6">
    <source>
        <dbReference type="ARBA" id="ARBA00023163"/>
    </source>
</evidence>
<dbReference type="Proteomes" id="UP001147747">
    <property type="component" value="Unassembled WGS sequence"/>
</dbReference>
<comment type="subcellular location">
    <subcellularLocation>
        <location evidence="8">Nucleus</location>
    </subcellularLocation>
    <subcellularLocation>
        <location evidence="8">Chromosome</location>
        <location evidence="8">Telomere</location>
    </subcellularLocation>
</comment>
<evidence type="ECO:0000256" key="5">
    <source>
        <dbReference type="ARBA" id="ARBA00023159"/>
    </source>
</evidence>
<evidence type="ECO:0000259" key="11">
    <source>
        <dbReference type="Pfam" id="PF11626"/>
    </source>
</evidence>
<evidence type="ECO:0000256" key="9">
    <source>
        <dbReference type="SAM" id="MobiDB-lite"/>
    </source>
</evidence>
<dbReference type="RefSeq" id="XP_056485579.1">
    <property type="nucleotide sequence ID" value="XM_056634959.1"/>
</dbReference>
<evidence type="ECO:0000259" key="10">
    <source>
        <dbReference type="Pfam" id="PF08914"/>
    </source>
</evidence>
<dbReference type="GO" id="GO:0070187">
    <property type="term" value="C:shelterin complex"/>
    <property type="evidence" value="ECO:0007669"/>
    <property type="project" value="TreeGrafter"/>
</dbReference>
<comment type="subunit">
    <text evidence="8">Homodimer.</text>
</comment>
<evidence type="ECO:0000256" key="2">
    <source>
        <dbReference type="ARBA" id="ARBA00022454"/>
    </source>
</evidence>
<dbReference type="PANTHER" id="PTHR16466">
    <property type="entry name" value="TELOMERE REPEAT-BINDING FACTOR 2-INTERACTING PROTEIN 1"/>
    <property type="match status" value="1"/>
</dbReference>
<dbReference type="EMBL" id="JAPZBU010000009">
    <property type="protein sequence ID" value="KAJ5387781.1"/>
    <property type="molecule type" value="Genomic_DNA"/>
</dbReference>
<dbReference type="InterPro" id="IPR009057">
    <property type="entry name" value="Homeodomain-like_sf"/>
</dbReference>
<dbReference type="AlphaFoldDB" id="A0A9W9VR22"/>
<evidence type="ECO:0000256" key="1">
    <source>
        <dbReference type="ARBA" id="ARBA00010467"/>
    </source>
</evidence>
<organism evidence="13 14">
    <name type="scientific">Penicillium cosmopolitanum</name>
    <dbReference type="NCBI Taxonomy" id="1131564"/>
    <lineage>
        <taxon>Eukaryota</taxon>
        <taxon>Fungi</taxon>
        <taxon>Dikarya</taxon>
        <taxon>Ascomycota</taxon>
        <taxon>Pezizomycotina</taxon>
        <taxon>Eurotiomycetes</taxon>
        <taxon>Eurotiomycetidae</taxon>
        <taxon>Eurotiales</taxon>
        <taxon>Aspergillaceae</taxon>
        <taxon>Penicillium</taxon>
    </lineage>
</organism>
<proteinExistence type="inferred from homology"/>
<dbReference type="InterPro" id="IPR039595">
    <property type="entry name" value="TE2IP/Rap1"/>
</dbReference>
<dbReference type="GO" id="GO:0042162">
    <property type="term" value="F:telomeric DNA binding"/>
    <property type="evidence" value="ECO:0007669"/>
    <property type="project" value="TreeGrafter"/>
</dbReference>
<keyword evidence="3 8" id="KW-0779">Telomere</keyword>
<comment type="caution">
    <text evidence="13">The sequence shown here is derived from an EMBL/GenBank/DDBJ whole genome shotgun (WGS) entry which is preliminary data.</text>
</comment>
<reference evidence="13" key="1">
    <citation type="submission" date="2022-12" db="EMBL/GenBank/DDBJ databases">
        <authorList>
            <person name="Petersen C."/>
        </authorList>
    </citation>
    <scope>NUCLEOTIDE SEQUENCE</scope>
    <source>
        <strain evidence="13">IBT 29677</strain>
    </source>
</reference>
<feature type="compositionally biased region" description="Basic and acidic residues" evidence="9">
    <location>
        <begin position="174"/>
        <end position="189"/>
    </location>
</feature>
<feature type="compositionally biased region" description="Low complexity" evidence="9">
    <location>
        <begin position="190"/>
        <end position="217"/>
    </location>
</feature>
<dbReference type="GO" id="GO:0031848">
    <property type="term" value="P:protection from non-homologous end joining at telomere"/>
    <property type="evidence" value="ECO:0007669"/>
    <property type="project" value="TreeGrafter"/>
</dbReference>
<evidence type="ECO:0000256" key="7">
    <source>
        <dbReference type="ARBA" id="ARBA00023242"/>
    </source>
</evidence>
<dbReference type="GeneID" id="81373939"/>
<evidence type="ECO:0000256" key="4">
    <source>
        <dbReference type="ARBA" id="ARBA00023015"/>
    </source>
</evidence>
<name>A0A9W9VR22_9EURO</name>
<dbReference type="Gene3D" id="1.10.10.2170">
    <property type="match status" value="1"/>
</dbReference>
<feature type="domain" description="TRF2-interacting telomeric protein/Rap1 C-terminal" evidence="11">
    <location>
        <begin position="367"/>
        <end position="446"/>
    </location>
</feature>
<feature type="domain" description="TERF2-interacting telomeric protein 1 Myb" evidence="10">
    <location>
        <begin position="108"/>
        <end position="167"/>
    </location>
</feature>
<dbReference type="Pfam" id="PF16589">
    <property type="entry name" value="BRCT_2"/>
    <property type="match status" value="1"/>
</dbReference>
<dbReference type="CDD" id="cd11655">
    <property type="entry name" value="rap1_myb-like"/>
    <property type="match status" value="1"/>
</dbReference>
<keyword evidence="5" id="KW-0010">Activator</keyword>
<keyword evidence="2 8" id="KW-0158">Chromosome</keyword>
<dbReference type="GO" id="GO:0010833">
    <property type="term" value="P:telomere maintenance via telomere lengthening"/>
    <property type="evidence" value="ECO:0007669"/>
    <property type="project" value="UniProtKB-UniRule"/>
</dbReference>
<feature type="compositionally biased region" description="Basic and acidic residues" evidence="9">
    <location>
        <begin position="259"/>
        <end position="273"/>
    </location>
</feature>
<comment type="function">
    <text evidence="8">Involved in the regulation of telomere length, clustering and has a specific role in telomere position effect (TPE).</text>
</comment>
<keyword evidence="4" id="KW-0805">Transcription regulation</keyword>
<comment type="similarity">
    <text evidence="1 8">Belongs to the RAP1 family.</text>
</comment>
<evidence type="ECO:0000313" key="14">
    <source>
        <dbReference type="Proteomes" id="UP001147747"/>
    </source>
</evidence>
<dbReference type="InterPro" id="IPR038104">
    <property type="entry name" value="Rap1_C_sf"/>
</dbReference>
<keyword evidence="7 8" id="KW-0539">Nucleus</keyword>
<gene>
    <name evidence="13" type="ORF">N7509_010322</name>
</gene>
<sequence length="455" mass="50747">MSVSSAHQVNIFQGQRFWLSREVPQRSRFKDLITKHGGVVVLMEKDADVMLVDHIKKNIPTGCHSYKYVEESIRKGQVADLDAHRAGSSRPRAMGASNIPKQGTKSVYTLEDDQLLYDFLYPFEQEENAPIHGNKIYQLLERRFPKHPWQSSRSRYLKKLRGNPRPGGGVPRTDLLRSEPHAEPRDEAPRSATPPRRATPTIPTTAPAQTVPSIQQKPIPPQPTSSISHIDKQSKPKRKHSPAHEAPSAPQASPSKKRAVAESRHRDNPRQDSPRQPLEPITRPPALISHTPVSEQQGGPSIQEVSQSLDSAENLNREEEEGAMLFMELPFLPSPTEPADESFDEEDDGGGSESGDNNLIDWVETQVSRGFDDAVIDDALCCTSLNCKLAGKILNILAAGNPIPNDIPGVWTSKDDEDLQGSNGREVERVLKKHGEHSLSERWNYLSEARERDMI</sequence>
<accession>A0A9W9VR22</accession>
<keyword evidence="14" id="KW-1185">Reference proteome</keyword>
<dbReference type="SUPFAM" id="SSF46689">
    <property type="entry name" value="Homeodomain-like"/>
    <property type="match status" value="1"/>
</dbReference>